<accession>A0ABD5YNJ3</accession>
<gene>
    <name evidence="1" type="ORF">ACFQL7_14970</name>
</gene>
<evidence type="ECO:0000313" key="2">
    <source>
        <dbReference type="Proteomes" id="UP001596417"/>
    </source>
</evidence>
<dbReference type="RefSeq" id="WP_390206603.1">
    <property type="nucleotide sequence ID" value="NZ_JBHSZC010000001.1"/>
</dbReference>
<comment type="caution">
    <text evidence="1">The sequence shown here is derived from an EMBL/GenBank/DDBJ whole genome shotgun (WGS) entry which is preliminary data.</text>
</comment>
<organism evidence="1 2">
    <name type="scientific">Halocatena marina</name>
    <dbReference type="NCBI Taxonomy" id="2934937"/>
    <lineage>
        <taxon>Archaea</taxon>
        <taxon>Methanobacteriati</taxon>
        <taxon>Methanobacteriota</taxon>
        <taxon>Stenosarchaea group</taxon>
        <taxon>Halobacteria</taxon>
        <taxon>Halobacteriales</taxon>
        <taxon>Natronomonadaceae</taxon>
        <taxon>Halocatena</taxon>
    </lineage>
</organism>
<name>A0ABD5YNJ3_9EURY</name>
<sequence length="99" mass="11098">MGTAKGVDAHGYWEIEHVPDEAPDDKPDACRVRCFAEFDPDTLDGDTLNLPGFVRNKVIDKVKPKIETAARIVIRRMVADLEGEEREIDLKVHKTPVSV</sequence>
<keyword evidence="2" id="KW-1185">Reference proteome</keyword>
<reference evidence="1 2" key="1">
    <citation type="journal article" date="2019" name="Int. J. Syst. Evol. Microbiol.">
        <title>The Global Catalogue of Microorganisms (GCM) 10K type strain sequencing project: providing services to taxonomists for standard genome sequencing and annotation.</title>
        <authorList>
            <consortium name="The Broad Institute Genomics Platform"/>
            <consortium name="The Broad Institute Genome Sequencing Center for Infectious Disease"/>
            <person name="Wu L."/>
            <person name="Ma J."/>
        </authorList>
    </citation>
    <scope>NUCLEOTIDE SEQUENCE [LARGE SCALE GENOMIC DNA]</scope>
    <source>
        <strain evidence="1 2">RDMS1</strain>
    </source>
</reference>
<dbReference type="AlphaFoldDB" id="A0ABD5YNJ3"/>
<proteinExistence type="predicted"/>
<evidence type="ECO:0000313" key="1">
    <source>
        <dbReference type="EMBL" id="MFC7190994.1"/>
    </source>
</evidence>
<dbReference type="Proteomes" id="UP001596417">
    <property type="component" value="Unassembled WGS sequence"/>
</dbReference>
<protein>
    <submittedName>
        <fullName evidence="1">Uncharacterized protein</fullName>
    </submittedName>
</protein>
<dbReference type="EMBL" id="JBHTAX010000001">
    <property type="protein sequence ID" value="MFC7190994.1"/>
    <property type="molecule type" value="Genomic_DNA"/>
</dbReference>